<dbReference type="AlphaFoldDB" id="A0A6V7WYR3"/>
<sequence>MTEYNRLLLPSNANPTSMATYLKSKENIEFKIESLRVRVVQFWQKYRPSEPQPTILWPVPDKIRQTCDFNNQNSILEEWDKMLTQEEEAFKENVKKFKFLKF</sequence>
<evidence type="ECO:0000313" key="1">
    <source>
        <dbReference type="EMBL" id="CAD2192174.1"/>
    </source>
</evidence>
<accession>A0A6V7WYR3</accession>
<dbReference type="Proteomes" id="UP000580250">
    <property type="component" value="Unassembled WGS sequence"/>
</dbReference>
<dbReference type="EMBL" id="CAJEWN010000925">
    <property type="protein sequence ID" value="CAD2192174.1"/>
    <property type="molecule type" value="Genomic_DNA"/>
</dbReference>
<reference evidence="1 2" key="1">
    <citation type="submission" date="2020-08" db="EMBL/GenBank/DDBJ databases">
        <authorList>
            <person name="Koutsovoulos G."/>
            <person name="Danchin GJ E."/>
        </authorList>
    </citation>
    <scope>NUCLEOTIDE SEQUENCE [LARGE SCALE GENOMIC DNA]</scope>
</reference>
<comment type="caution">
    <text evidence="1">The sequence shown here is derived from an EMBL/GenBank/DDBJ whole genome shotgun (WGS) entry which is preliminary data.</text>
</comment>
<organism evidence="1 2">
    <name type="scientific">Meloidogyne enterolobii</name>
    <name type="common">Root-knot nematode worm</name>
    <name type="synonym">Meloidogyne mayaguensis</name>
    <dbReference type="NCBI Taxonomy" id="390850"/>
    <lineage>
        <taxon>Eukaryota</taxon>
        <taxon>Metazoa</taxon>
        <taxon>Ecdysozoa</taxon>
        <taxon>Nematoda</taxon>
        <taxon>Chromadorea</taxon>
        <taxon>Rhabditida</taxon>
        <taxon>Tylenchina</taxon>
        <taxon>Tylenchomorpha</taxon>
        <taxon>Tylenchoidea</taxon>
        <taxon>Meloidogynidae</taxon>
        <taxon>Meloidogyninae</taxon>
        <taxon>Meloidogyne</taxon>
    </lineage>
</organism>
<protein>
    <submittedName>
        <fullName evidence="1">Uncharacterized protein</fullName>
    </submittedName>
</protein>
<proteinExistence type="predicted"/>
<name>A0A6V7WYR3_MELEN</name>
<gene>
    <name evidence="1" type="ORF">MENT_LOCUS45047</name>
</gene>
<evidence type="ECO:0000313" key="2">
    <source>
        <dbReference type="Proteomes" id="UP000580250"/>
    </source>
</evidence>